<name>A0A8B4I492_PSEFL</name>
<organism evidence="2 3">
    <name type="scientific">Pseudomonas fluorescens</name>
    <dbReference type="NCBI Taxonomy" id="294"/>
    <lineage>
        <taxon>Bacteria</taxon>
        <taxon>Pseudomonadati</taxon>
        <taxon>Pseudomonadota</taxon>
        <taxon>Gammaproteobacteria</taxon>
        <taxon>Pseudomonadales</taxon>
        <taxon>Pseudomonadaceae</taxon>
        <taxon>Pseudomonas</taxon>
    </lineage>
</organism>
<dbReference type="Gene3D" id="3.40.390.10">
    <property type="entry name" value="Collagenase (Catalytic Domain)"/>
    <property type="match status" value="1"/>
</dbReference>
<dbReference type="SUPFAM" id="SSF55486">
    <property type="entry name" value="Metalloproteases ('zincins'), catalytic domain"/>
    <property type="match status" value="1"/>
</dbReference>
<reference evidence="2 3" key="1">
    <citation type="submission" date="2018-06" db="EMBL/GenBank/DDBJ databases">
        <authorList>
            <consortium name="Pathogen Informatics"/>
            <person name="Doyle S."/>
        </authorList>
    </citation>
    <scope>NUCLEOTIDE SEQUENCE [LARGE SCALE GENOMIC DNA]</scope>
    <source>
        <strain evidence="2 3">NCTC10038</strain>
    </source>
</reference>
<evidence type="ECO:0000256" key="1">
    <source>
        <dbReference type="SAM" id="MobiDB-lite"/>
    </source>
</evidence>
<evidence type="ECO:0000313" key="2">
    <source>
        <dbReference type="EMBL" id="SQF90607.1"/>
    </source>
</evidence>
<dbReference type="GO" id="GO:0006508">
    <property type="term" value="P:proteolysis"/>
    <property type="evidence" value="ECO:0007669"/>
    <property type="project" value="UniProtKB-KW"/>
</dbReference>
<keyword evidence="2" id="KW-0482">Metalloprotease</keyword>
<dbReference type="Proteomes" id="UP000248640">
    <property type="component" value="Chromosome 1"/>
</dbReference>
<dbReference type="InterPro" id="IPR024079">
    <property type="entry name" value="MetalloPept_cat_dom_sf"/>
</dbReference>
<evidence type="ECO:0000313" key="3">
    <source>
        <dbReference type="Proteomes" id="UP000248640"/>
    </source>
</evidence>
<dbReference type="EC" id="3.4.24.40" evidence="2"/>
<protein>
    <submittedName>
        <fullName evidence="2">Putative metalloprotease</fullName>
        <ecNumber evidence="2">3.4.24.40</ecNumber>
    </submittedName>
</protein>
<accession>A0A8B4I492</accession>
<feature type="region of interest" description="Disordered" evidence="1">
    <location>
        <begin position="1"/>
        <end position="25"/>
    </location>
</feature>
<gene>
    <name evidence="2" type="primary">prtC_3</name>
    <name evidence="2" type="ORF">NCTC10038_02008</name>
</gene>
<dbReference type="GO" id="GO:0008237">
    <property type="term" value="F:metallopeptidase activity"/>
    <property type="evidence" value="ECO:0007669"/>
    <property type="project" value="UniProtKB-KW"/>
</dbReference>
<keyword evidence="2" id="KW-0378">Hydrolase</keyword>
<sequence length="192" mass="20879">MRSSYPGAIELSPHNLPVSDPGPFGVGANNKPSYTTDQAAKHITRENMVFRDRNDDQKVDLTYTVDKRFTAQQQHRVRQAVQSWQDVANITFKEQAGGADGTVNIRSNPGGDGGVAACRFDDGHTGRVRRDDHEDTLTVVAVIAHRGQALTLRPGDNTAHKSRGGGSSGVHSWVFQHPVKQPSVSLTNSVLE</sequence>
<dbReference type="AlphaFoldDB" id="A0A8B4I492"/>
<feature type="region of interest" description="Disordered" evidence="1">
    <location>
        <begin position="152"/>
        <end position="171"/>
    </location>
</feature>
<keyword evidence="2" id="KW-0645">Protease</keyword>
<dbReference type="EMBL" id="LS483372">
    <property type="protein sequence ID" value="SQF90607.1"/>
    <property type="molecule type" value="Genomic_DNA"/>
</dbReference>
<proteinExistence type="predicted"/>
<dbReference type="RefSeq" id="WP_232007580.1">
    <property type="nucleotide sequence ID" value="NZ_LS483372.1"/>
</dbReference>